<sequence length="77" mass="8493">MDIGKKCEAYCLNDLVAHGEIVEVDPNALVHNVPVGEGNYKIMIGMGVDRGTPLFKWNSQVTVFEDVVGGYTIWPKI</sequence>
<organism evidence="1 2">
    <name type="scientific">Thalictrum thalictroides</name>
    <name type="common">Rue-anemone</name>
    <name type="synonym">Anemone thalictroides</name>
    <dbReference type="NCBI Taxonomy" id="46969"/>
    <lineage>
        <taxon>Eukaryota</taxon>
        <taxon>Viridiplantae</taxon>
        <taxon>Streptophyta</taxon>
        <taxon>Embryophyta</taxon>
        <taxon>Tracheophyta</taxon>
        <taxon>Spermatophyta</taxon>
        <taxon>Magnoliopsida</taxon>
        <taxon>Ranunculales</taxon>
        <taxon>Ranunculaceae</taxon>
        <taxon>Thalictroideae</taxon>
        <taxon>Thalictrum</taxon>
    </lineage>
</organism>
<evidence type="ECO:0000313" key="1">
    <source>
        <dbReference type="EMBL" id="KAF5203710.1"/>
    </source>
</evidence>
<protein>
    <submittedName>
        <fullName evidence="1">Uncharacterized protein</fullName>
    </submittedName>
</protein>
<name>A0A7J6X557_THATH</name>
<keyword evidence="2" id="KW-1185">Reference proteome</keyword>
<accession>A0A7J6X557</accession>
<proteinExistence type="predicted"/>
<dbReference type="OrthoDB" id="1730237at2759"/>
<comment type="caution">
    <text evidence="1">The sequence shown here is derived from an EMBL/GenBank/DDBJ whole genome shotgun (WGS) entry which is preliminary data.</text>
</comment>
<reference evidence="1 2" key="1">
    <citation type="submission" date="2020-06" db="EMBL/GenBank/DDBJ databases">
        <title>Transcriptomic and genomic resources for Thalictrum thalictroides and T. hernandezii: Facilitating candidate gene discovery in an emerging model plant lineage.</title>
        <authorList>
            <person name="Arias T."/>
            <person name="Riano-Pachon D.M."/>
            <person name="Di Stilio V.S."/>
        </authorList>
    </citation>
    <scope>NUCLEOTIDE SEQUENCE [LARGE SCALE GENOMIC DNA]</scope>
    <source>
        <strain evidence="2">cv. WT478/WT964</strain>
        <tissue evidence="1">Leaves</tissue>
    </source>
</reference>
<dbReference type="EMBL" id="JABWDY010006406">
    <property type="protein sequence ID" value="KAF5203710.1"/>
    <property type="molecule type" value="Genomic_DNA"/>
</dbReference>
<gene>
    <name evidence="1" type="ORF">FRX31_006703</name>
</gene>
<evidence type="ECO:0000313" key="2">
    <source>
        <dbReference type="Proteomes" id="UP000554482"/>
    </source>
</evidence>
<dbReference type="AlphaFoldDB" id="A0A7J6X557"/>
<dbReference type="Proteomes" id="UP000554482">
    <property type="component" value="Unassembled WGS sequence"/>
</dbReference>